<accession>A0A7F8R4J8</accession>
<evidence type="ECO:0000256" key="6">
    <source>
        <dbReference type="ARBA" id="ARBA00023136"/>
    </source>
</evidence>
<keyword evidence="5" id="KW-0297">G-protein coupled receptor</keyword>
<dbReference type="CTD" id="100132146"/>
<sequence length="189" mass="21613">MRDSVLHWPGPSGPVDRQGMYEITEHFQQSLLLACPLDPLRRGDRDVIPRVRLSGWPGLASNAWQGLGSQSLYPPGSEGACSTGFDGHLLFQGMNNQYVRREVFCGNTCHELKRFWEREIRKQTYYRESEEYRLGRSALRNTKGKVNMAMEILSILAFSAKLLGCLFAPRRYIIIPPRPDKNTLKGRRS</sequence>
<organism evidence="10 11">
    <name type="scientific">Leptonychotes weddellii</name>
    <name type="common">Weddell seal</name>
    <name type="synonym">Otaria weddellii</name>
    <dbReference type="NCBI Taxonomy" id="9713"/>
    <lineage>
        <taxon>Eukaryota</taxon>
        <taxon>Metazoa</taxon>
        <taxon>Chordata</taxon>
        <taxon>Craniata</taxon>
        <taxon>Vertebrata</taxon>
        <taxon>Euteleostomi</taxon>
        <taxon>Mammalia</taxon>
        <taxon>Eutheria</taxon>
        <taxon>Laurasiatheria</taxon>
        <taxon>Carnivora</taxon>
        <taxon>Caniformia</taxon>
        <taxon>Pinnipedia</taxon>
        <taxon>Phocidae</taxon>
        <taxon>Monachinae</taxon>
        <taxon>Lobodontini</taxon>
        <taxon>Leptonychotes</taxon>
    </lineage>
</organism>
<keyword evidence="3" id="KW-0812">Transmembrane</keyword>
<dbReference type="Proteomes" id="UP000245341">
    <property type="component" value="Unplaced"/>
</dbReference>
<evidence type="ECO:0000256" key="1">
    <source>
        <dbReference type="ARBA" id="ARBA00004651"/>
    </source>
</evidence>
<dbReference type="KEGG" id="lww:115942362"/>
<evidence type="ECO:0000256" key="2">
    <source>
        <dbReference type="ARBA" id="ARBA00022475"/>
    </source>
</evidence>
<evidence type="ECO:0000256" key="4">
    <source>
        <dbReference type="ARBA" id="ARBA00022989"/>
    </source>
</evidence>
<keyword evidence="2" id="KW-1003">Cell membrane</keyword>
<evidence type="ECO:0000256" key="7">
    <source>
        <dbReference type="ARBA" id="ARBA00023170"/>
    </source>
</evidence>
<reference evidence="11" key="1">
    <citation type="submission" date="2025-08" db="UniProtKB">
        <authorList>
            <consortium name="RefSeq"/>
        </authorList>
    </citation>
    <scope>IDENTIFICATION</scope>
    <source>
        <tissue evidence="11">Liver</tissue>
    </source>
</reference>
<name>A0A7F8R4J8_LEPWE</name>
<evidence type="ECO:0000259" key="9">
    <source>
        <dbReference type="PROSITE" id="PS50259"/>
    </source>
</evidence>
<dbReference type="PROSITE" id="PS50259">
    <property type="entry name" value="G_PROTEIN_RECEP_F3_4"/>
    <property type="match status" value="1"/>
</dbReference>
<keyword evidence="10" id="KW-1185">Reference proteome</keyword>
<keyword evidence="7" id="KW-0675">Receptor</keyword>
<dbReference type="AlphaFoldDB" id="A0A7F8R4J8"/>
<evidence type="ECO:0000313" key="10">
    <source>
        <dbReference type="Proteomes" id="UP000245341"/>
    </source>
</evidence>
<dbReference type="GeneID" id="115942362"/>
<dbReference type="PANTHER" id="PTHR40387">
    <property type="entry name" value="PROTEIN FAM240B"/>
    <property type="match status" value="1"/>
</dbReference>
<dbReference type="RefSeq" id="XP_030888174.1">
    <property type="nucleotide sequence ID" value="XM_031032314.1"/>
</dbReference>
<evidence type="ECO:0000256" key="3">
    <source>
        <dbReference type="ARBA" id="ARBA00022692"/>
    </source>
</evidence>
<keyword evidence="6" id="KW-0472">Membrane</keyword>
<feature type="domain" description="G-protein coupled receptors family 3 profile" evidence="9">
    <location>
        <begin position="142"/>
        <end position="189"/>
    </location>
</feature>
<protein>
    <submittedName>
        <fullName evidence="11">Protein FAM240A</fullName>
    </submittedName>
</protein>
<gene>
    <name evidence="11" type="primary">FAM240A</name>
</gene>
<evidence type="ECO:0000256" key="5">
    <source>
        <dbReference type="ARBA" id="ARBA00023040"/>
    </source>
</evidence>
<dbReference type="GO" id="GO:0004930">
    <property type="term" value="F:G protein-coupled receptor activity"/>
    <property type="evidence" value="ECO:0007669"/>
    <property type="project" value="UniProtKB-KW"/>
</dbReference>
<keyword evidence="4" id="KW-1133">Transmembrane helix</keyword>
<evidence type="ECO:0000256" key="8">
    <source>
        <dbReference type="ARBA" id="ARBA00023224"/>
    </source>
</evidence>
<dbReference type="GO" id="GO:0005886">
    <property type="term" value="C:plasma membrane"/>
    <property type="evidence" value="ECO:0007669"/>
    <property type="project" value="UniProtKB-SubCell"/>
</dbReference>
<dbReference type="OrthoDB" id="8880235at2759"/>
<dbReference type="InterPro" id="IPR017978">
    <property type="entry name" value="GPCR_3_C"/>
</dbReference>
<keyword evidence="8" id="KW-0807">Transducer</keyword>
<dbReference type="PANTHER" id="PTHR40387:SF3">
    <property type="entry name" value="PROTEIN FAM240A"/>
    <property type="match status" value="1"/>
</dbReference>
<proteinExistence type="predicted"/>
<evidence type="ECO:0000313" key="11">
    <source>
        <dbReference type="RefSeq" id="XP_030888174.1"/>
    </source>
</evidence>
<dbReference type="InterPro" id="IPR040261">
    <property type="entry name" value="FAM240"/>
</dbReference>
<comment type="subcellular location">
    <subcellularLocation>
        <location evidence="1">Cell membrane</location>
        <topology evidence="1">Multi-pass membrane protein</topology>
    </subcellularLocation>
</comment>